<evidence type="ECO:0000256" key="1">
    <source>
        <dbReference type="ARBA" id="ARBA00004328"/>
    </source>
</evidence>
<protein>
    <submittedName>
        <fullName evidence="3">Phage major capsid protein</fullName>
    </submittedName>
</protein>
<evidence type="ECO:0000313" key="3">
    <source>
        <dbReference type="EMBL" id="QNK41827.1"/>
    </source>
</evidence>
<dbReference type="NCBIfam" id="TIGR01554">
    <property type="entry name" value="major_cap_HK97"/>
    <property type="match status" value="1"/>
</dbReference>
<feature type="domain" description="Phage capsid-like C-terminal" evidence="2">
    <location>
        <begin position="100"/>
        <end position="227"/>
    </location>
</feature>
<name>A0A7G8TDY6_9FIRM</name>
<dbReference type="InterPro" id="IPR024455">
    <property type="entry name" value="Phage_capsid"/>
</dbReference>
<sequence>MKSKDVVSQELKTKFEDALKSEDPSAITQALTEFAVGIQEDMLNDFKSFQQTQDTSILAQRGVRQLTEKETKFYQRLAKAVRAETADVRQAFEGEENAFPQTVIDSVLSDIKTQFPLLEAINMQNTATLTKFIVNKKGIQLAVWGPLGSAITKELDGAIGKIDLGTNKLTAYMVISKDMLDAGPAWMDAYVRAVLVEANGAGLCQGIVAGTGKDQPIGMLKNVADDAPVVDGVYPDKEAVVITDLLPKTIGGIAKTIATGPNGRSRAVQQLLVVVNSKEYFDKIMPATTFLTPNGTYVNNVLPYPSKIVQDENVPDGKAIFGLAARYFMGVGKGGSGGRIEYSDEFRFLDDERTYLTKLYGNGRPLDNNAFVVADISGLTPTNLKVNVGTVDGVVKTKEQAS</sequence>
<reference evidence="3 4" key="1">
    <citation type="submission" date="2020-08" db="EMBL/GenBank/DDBJ databases">
        <title>The isolate Caproiciproducens sp. 7D4C2 produces n-caproate at mildly acidic conditions from hexoses: genome and rBOX comparison with related strains and chain-elongating bacteria.</title>
        <authorList>
            <person name="Esquivel-Elizondo S."/>
            <person name="Bagci C."/>
            <person name="Temovska M."/>
            <person name="Jeon B.S."/>
            <person name="Bessarab I."/>
            <person name="Williams R.B.H."/>
            <person name="Huson D.H."/>
            <person name="Angenent L.T."/>
        </authorList>
    </citation>
    <scope>NUCLEOTIDE SEQUENCE [LARGE SCALE GENOMIC DNA]</scope>
    <source>
        <strain evidence="3 4">7D4C2</strain>
    </source>
</reference>
<dbReference type="Pfam" id="PF05065">
    <property type="entry name" value="Phage_capsid"/>
    <property type="match status" value="1"/>
</dbReference>
<dbReference type="EMBL" id="CP060286">
    <property type="protein sequence ID" value="QNK41827.1"/>
    <property type="molecule type" value="Genomic_DNA"/>
</dbReference>
<evidence type="ECO:0000313" key="4">
    <source>
        <dbReference type="Proteomes" id="UP000515909"/>
    </source>
</evidence>
<accession>A0A7G8TDY6</accession>
<dbReference type="RefSeq" id="WP_187037139.1">
    <property type="nucleotide sequence ID" value="NZ_CP060286.1"/>
</dbReference>
<comment type="subcellular location">
    <subcellularLocation>
        <location evidence="1">Virion</location>
    </subcellularLocation>
</comment>
<gene>
    <name evidence="3" type="ORF">HCR03_06185</name>
</gene>
<dbReference type="KEGG" id="cfem:HCR03_06185"/>
<dbReference type="SUPFAM" id="SSF56563">
    <property type="entry name" value="Major capsid protein gp5"/>
    <property type="match status" value="1"/>
</dbReference>
<dbReference type="InterPro" id="IPR054612">
    <property type="entry name" value="Phage_capsid-like_C"/>
</dbReference>
<dbReference type="Proteomes" id="UP000515909">
    <property type="component" value="Chromosome"/>
</dbReference>
<proteinExistence type="predicted"/>
<dbReference type="AlphaFoldDB" id="A0A7G8TDY6"/>
<organism evidence="3 4">
    <name type="scientific">Caproicibacter fermentans</name>
    <dbReference type="NCBI Taxonomy" id="2576756"/>
    <lineage>
        <taxon>Bacteria</taxon>
        <taxon>Bacillati</taxon>
        <taxon>Bacillota</taxon>
        <taxon>Clostridia</taxon>
        <taxon>Eubacteriales</taxon>
        <taxon>Acutalibacteraceae</taxon>
        <taxon>Caproicibacter</taxon>
    </lineage>
</organism>
<evidence type="ECO:0000259" key="2">
    <source>
        <dbReference type="Pfam" id="PF05065"/>
    </source>
</evidence>